<name>A0ABN8SLG7_9CNID</name>
<reference evidence="1 2" key="1">
    <citation type="submission" date="2022-05" db="EMBL/GenBank/DDBJ databases">
        <authorList>
            <consortium name="Genoscope - CEA"/>
            <person name="William W."/>
        </authorList>
    </citation>
    <scope>NUCLEOTIDE SEQUENCE [LARGE SCALE GENOMIC DNA]</scope>
</reference>
<gene>
    <name evidence="1" type="ORF">PLOB_00048721</name>
</gene>
<proteinExistence type="predicted"/>
<dbReference type="Proteomes" id="UP001159405">
    <property type="component" value="Unassembled WGS sequence"/>
</dbReference>
<evidence type="ECO:0000313" key="1">
    <source>
        <dbReference type="EMBL" id="CAH3190760.1"/>
    </source>
</evidence>
<protein>
    <submittedName>
        <fullName evidence="1">Uncharacterized protein</fullName>
    </submittedName>
</protein>
<comment type="caution">
    <text evidence="1">The sequence shown here is derived from an EMBL/GenBank/DDBJ whole genome shotgun (WGS) entry which is preliminary data.</text>
</comment>
<sequence length="176" mass="19386">MADDGTNVPAQRKRWLFRSSSIVQKWLFISMSIICSSGSQVGASQYMTYSTMEIVNETQSINLSDIYMTATVSSERNYTSPVLSSENSASISSTPPLPSNCYRVLYYSTSMDYNMSESSSYGINMTQSYNMTQSHSMSHNYNMSTLSVNLTSSDVSMNPTPSSVNISYTASVNATT</sequence>
<organism evidence="1 2">
    <name type="scientific">Porites lobata</name>
    <dbReference type="NCBI Taxonomy" id="104759"/>
    <lineage>
        <taxon>Eukaryota</taxon>
        <taxon>Metazoa</taxon>
        <taxon>Cnidaria</taxon>
        <taxon>Anthozoa</taxon>
        <taxon>Hexacorallia</taxon>
        <taxon>Scleractinia</taxon>
        <taxon>Fungiina</taxon>
        <taxon>Poritidae</taxon>
        <taxon>Porites</taxon>
    </lineage>
</organism>
<feature type="non-terminal residue" evidence="1">
    <location>
        <position position="176"/>
    </location>
</feature>
<dbReference type="EMBL" id="CALNXK010000916">
    <property type="protein sequence ID" value="CAH3190760.1"/>
    <property type="molecule type" value="Genomic_DNA"/>
</dbReference>
<accession>A0ABN8SLG7</accession>
<keyword evidence="2" id="KW-1185">Reference proteome</keyword>
<evidence type="ECO:0000313" key="2">
    <source>
        <dbReference type="Proteomes" id="UP001159405"/>
    </source>
</evidence>